<evidence type="ECO:0000259" key="2">
    <source>
        <dbReference type="SMART" id="SM00256"/>
    </source>
</evidence>
<keyword evidence="4" id="KW-1185">Reference proteome</keyword>
<reference evidence="3" key="1">
    <citation type="submission" date="2022-08" db="EMBL/GenBank/DDBJ databases">
        <authorList>
            <person name="Marques A."/>
        </authorList>
    </citation>
    <scope>NUCLEOTIDE SEQUENCE</scope>
    <source>
        <strain evidence="3">RhyPub2mFocal</strain>
        <tissue evidence="3">Leaves</tissue>
    </source>
</reference>
<evidence type="ECO:0000256" key="1">
    <source>
        <dbReference type="SAM" id="MobiDB-lite"/>
    </source>
</evidence>
<dbReference type="InterPro" id="IPR053781">
    <property type="entry name" value="F-box_AtFBL13-like"/>
</dbReference>
<name>A0AAV8DTV4_9POAL</name>
<dbReference type="Gene3D" id="3.80.10.10">
    <property type="entry name" value="Ribonuclease Inhibitor"/>
    <property type="match status" value="1"/>
</dbReference>
<comment type="caution">
    <text evidence="3">The sequence shown here is derived from an EMBL/GenBank/DDBJ whole genome shotgun (WGS) entry which is preliminary data.</text>
</comment>
<dbReference type="InterPro" id="IPR032675">
    <property type="entry name" value="LRR_dom_sf"/>
</dbReference>
<dbReference type="SUPFAM" id="SSF81383">
    <property type="entry name" value="F-box domain"/>
    <property type="match status" value="1"/>
</dbReference>
<organism evidence="3 4">
    <name type="scientific">Rhynchospora pubera</name>
    <dbReference type="NCBI Taxonomy" id="906938"/>
    <lineage>
        <taxon>Eukaryota</taxon>
        <taxon>Viridiplantae</taxon>
        <taxon>Streptophyta</taxon>
        <taxon>Embryophyta</taxon>
        <taxon>Tracheophyta</taxon>
        <taxon>Spermatophyta</taxon>
        <taxon>Magnoliopsida</taxon>
        <taxon>Liliopsida</taxon>
        <taxon>Poales</taxon>
        <taxon>Cyperaceae</taxon>
        <taxon>Cyperoideae</taxon>
        <taxon>Rhynchosporeae</taxon>
        <taxon>Rhynchospora</taxon>
    </lineage>
</organism>
<proteinExistence type="predicted"/>
<dbReference type="Pfam" id="PF24758">
    <property type="entry name" value="LRR_At5g56370"/>
    <property type="match status" value="1"/>
</dbReference>
<dbReference type="Gene3D" id="1.20.1280.50">
    <property type="match status" value="1"/>
</dbReference>
<dbReference type="InterPro" id="IPR036047">
    <property type="entry name" value="F-box-like_dom_sf"/>
</dbReference>
<protein>
    <submittedName>
        <fullName evidence="3">F-box/RNI-like superfamily protein</fullName>
    </submittedName>
</protein>
<dbReference type="CDD" id="cd22160">
    <property type="entry name" value="F-box_AtFBL13-like"/>
    <property type="match status" value="1"/>
</dbReference>
<evidence type="ECO:0000313" key="4">
    <source>
        <dbReference type="Proteomes" id="UP001140206"/>
    </source>
</evidence>
<evidence type="ECO:0000313" key="3">
    <source>
        <dbReference type="EMBL" id="KAJ4769667.1"/>
    </source>
</evidence>
<dbReference type="SMART" id="SM00256">
    <property type="entry name" value="FBOX"/>
    <property type="match status" value="1"/>
</dbReference>
<dbReference type="PANTHER" id="PTHR34223:SF36">
    <property type="entry name" value="F-BOX DOMAIN-CONTAINING PROTEIN"/>
    <property type="match status" value="1"/>
</dbReference>
<gene>
    <name evidence="3" type="ORF">LUZ62_053924</name>
</gene>
<feature type="region of interest" description="Disordered" evidence="1">
    <location>
        <begin position="1"/>
        <end position="34"/>
    </location>
</feature>
<dbReference type="EMBL" id="JAMFTS010000003">
    <property type="protein sequence ID" value="KAJ4769667.1"/>
    <property type="molecule type" value="Genomic_DNA"/>
</dbReference>
<sequence>MTQKKGNATQTQTQTQTQPRPTRTSTSTSTRPQKDRISLLPDHVLHHILSFLPLKLAGRTSILSRRWRHVWASLQGLSFYTDEFAMFGLDRFITYVNAALPYCPKQDFQFFKTFLFTTSPTHLATTTRWITHAVNNHVRVLHIIIRGGNVILPRPVLTTHSLQELALFCFPSVKLITPSIITLSQLKILSLQRTDINSAFLKKIISGCPMLEHLNLHSCGITFFRLHSMMLTKLVMENCTIRTKRENKFCISTPNLVHLHFNQGCGTLTHHEKLNQMFELDVPNLKSLILGGNWVASYPDAVPFFLQHSPMLEKLTLICFQNPGELNEMKSLGASINLSFQCQNLNSVEIICHESDKRILHLTKVLKKNGISNLDLTQDYSSIENDCLKMLYDVWYWINQMITKKHTQRRSRFRPL</sequence>
<dbReference type="InterPro" id="IPR001810">
    <property type="entry name" value="F-box_dom"/>
</dbReference>
<dbReference type="SUPFAM" id="SSF52047">
    <property type="entry name" value="RNI-like"/>
    <property type="match status" value="1"/>
</dbReference>
<dbReference type="Proteomes" id="UP001140206">
    <property type="component" value="Chromosome 3"/>
</dbReference>
<feature type="compositionally biased region" description="Low complexity" evidence="1">
    <location>
        <begin position="9"/>
        <end position="31"/>
    </location>
</feature>
<feature type="domain" description="F-box" evidence="2">
    <location>
        <begin position="40"/>
        <end position="81"/>
    </location>
</feature>
<dbReference type="Pfam" id="PF00646">
    <property type="entry name" value="F-box"/>
    <property type="match status" value="1"/>
</dbReference>
<accession>A0AAV8DTV4</accession>
<dbReference type="InterPro" id="IPR053197">
    <property type="entry name" value="F-box_SCFL_complex_component"/>
</dbReference>
<dbReference type="InterPro" id="IPR055411">
    <property type="entry name" value="LRR_FXL15/At3g58940/PEG3-like"/>
</dbReference>
<dbReference type="AlphaFoldDB" id="A0AAV8DTV4"/>
<dbReference type="PANTHER" id="PTHR34223">
    <property type="entry name" value="OS11G0201299 PROTEIN"/>
    <property type="match status" value="1"/>
</dbReference>